<dbReference type="Proteomes" id="UP000325579">
    <property type="component" value="Unassembled WGS sequence"/>
</dbReference>
<dbReference type="OrthoDB" id="5427350at2759"/>
<evidence type="ECO:0000313" key="1">
    <source>
        <dbReference type="EMBL" id="KAE8405009.1"/>
    </source>
</evidence>
<dbReference type="RefSeq" id="XP_031942328.1">
    <property type="nucleotide sequence ID" value="XM_032084646.1"/>
</dbReference>
<dbReference type="PANTHER" id="PTHR35340">
    <property type="entry name" value="PQQ ENZYME REPEAT PROTEIN-RELATED"/>
    <property type="match status" value="1"/>
</dbReference>
<accession>A0A5N7DFF5</accession>
<evidence type="ECO:0000313" key="2">
    <source>
        <dbReference type="Proteomes" id="UP000325579"/>
    </source>
</evidence>
<dbReference type="Pfam" id="PF14269">
    <property type="entry name" value="Arylsulfotran_2"/>
    <property type="match status" value="1"/>
</dbReference>
<dbReference type="AlphaFoldDB" id="A0A5N6I0Q2"/>
<dbReference type="GeneID" id="43669337"/>
<gene>
    <name evidence="1" type="ORF">BDV37DRAFT_270978</name>
</gene>
<keyword evidence="2" id="KW-1185">Reference proteome</keyword>
<dbReference type="InterPro" id="IPR053143">
    <property type="entry name" value="Arylsulfate_ST"/>
</dbReference>
<proteinExistence type="predicted"/>
<reference evidence="1 2" key="1">
    <citation type="submission" date="2019-04" db="EMBL/GenBank/DDBJ databases">
        <authorList>
            <consortium name="DOE Joint Genome Institute"/>
            <person name="Mondo S."/>
            <person name="Kjaerbolling I."/>
            <person name="Vesth T."/>
            <person name="Frisvad J.C."/>
            <person name="Nybo J.L."/>
            <person name="Theobald S."/>
            <person name="Kildgaard S."/>
            <person name="Isbrandt T."/>
            <person name="Kuo A."/>
            <person name="Sato A."/>
            <person name="Lyhne E.K."/>
            <person name="Kogle M.E."/>
            <person name="Wiebenga A."/>
            <person name="Kun R.S."/>
            <person name="Lubbers R.J."/>
            <person name="Makela M.R."/>
            <person name="Barry K."/>
            <person name="Chovatia M."/>
            <person name="Clum A."/>
            <person name="Daum C."/>
            <person name="Haridas S."/>
            <person name="He G."/>
            <person name="LaButti K."/>
            <person name="Lipzen A."/>
            <person name="Riley R."/>
            <person name="Salamov A."/>
            <person name="Simmons B.A."/>
            <person name="Magnuson J.K."/>
            <person name="Henrissat B."/>
            <person name="Mortensen U.H."/>
            <person name="Larsen T.O."/>
            <person name="Devries R.P."/>
            <person name="Grigoriev I.V."/>
            <person name="Machida M."/>
            <person name="Baker S.E."/>
            <person name="Andersen M.R."/>
            <person name="Cantor M.N."/>
            <person name="Hua S.X."/>
        </authorList>
    </citation>
    <scope>NUCLEOTIDE SEQUENCE [LARGE SCALE GENOMIC DNA]</scope>
    <source>
        <strain evidence="1 2">CBS 119388</strain>
    </source>
</reference>
<dbReference type="EMBL" id="ML736763">
    <property type="protein sequence ID" value="KAE8405009.1"/>
    <property type="molecule type" value="Genomic_DNA"/>
</dbReference>
<dbReference type="PANTHER" id="PTHR35340:SF9">
    <property type="entry name" value="ASST-DOMAIN-CONTAINING PROTEIN"/>
    <property type="match status" value="1"/>
</dbReference>
<accession>A0A5N6I0Q2</accession>
<organism evidence="1 2">
    <name type="scientific">Aspergillus pseudonomiae</name>
    <dbReference type="NCBI Taxonomy" id="1506151"/>
    <lineage>
        <taxon>Eukaryota</taxon>
        <taxon>Fungi</taxon>
        <taxon>Dikarya</taxon>
        <taxon>Ascomycota</taxon>
        <taxon>Pezizomycotina</taxon>
        <taxon>Eurotiomycetes</taxon>
        <taxon>Eurotiomycetidae</taxon>
        <taxon>Eurotiales</taxon>
        <taxon>Aspergillaceae</taxon>
        <taxon>Aspergillus</taxon>
        <taxon>Aspergillus subgen. Circumdati</taxon>
    </lineage>
</organism>
<protein>
    <submittedName>
        <fullName evidence="1">ASST-domain-containing protein</fullName>
    </submittedName>
</protein>
<name>A0A5N6I0Q2_9EURO</name>
<sequence>MGSFTQVSLLLAAAASLPFSSADGQYRSRPDLAVPKLNITVPASDANSTEYVFVAPYANTIQQPGAYIYRKDGDLVWSGIGYYAGFVGNFHPTTYNGKTVLQAFQGSMDQNHGEGVGQHVLLDQSYEHVKSTKTGNHHIPSIHEFTVVNGETALVEIYLPTIANLTEYGGNSSQQWLGNGLFQEFDIATGELVFEWNSLDYLDPADSLNPLGGSASNSGLSSAQTWDYVHINSVDKDDDGNYLVSSRHFSTIFKINGTDGSIIWQLGGNHSTFTQDFTFGFQHDARWRSQSDSIEVVSFFDNSGNGHITFNNVSRALFVQLNHTDNTATVLRKATAPYELQANSQGNAQLLSNDNLFVSWGSAGAFTQFNADNEILYHAFIEDAVSYRGFLANWTGTPSESPALAAYVDSANTTRLYVSWNGDTETKAWKFYQVQEGGDSNEAQYLGEQARTSFETTFLRESEYLPTSDVKYYAEAIGSTGNVLVRTLPSIAVGFTDITRK</sequence>
<dbReference type="InterPro" id="IPR039535">
    <property type="entry name" value="ASST-like"/>
</dbReference>